<organism evidence="8 9">
    <name type="scientific">Bacterioplanes sanyensis</name>
    <dbReference type="NCBI Taxonomy" id="1249553"/>
    <lineage>
        <taxon>Bacteria</taxon>
        <taxon>Pseudomonadati</taxon>
        <taxon>Pseudomonadota</taxon>
        <taxon>Gammaproteobacteria</taxon>
        <taxon>Oceanospirillales</taxon>
        <taxon>Oceanospirillaceae</taxon>
        <taxon>Bacterioplanes</taxon>
    </lineage>
</organism>
<dbReference type="OrthoDB" id="9804822at2"/>
<dbReference type="PANTHER" id="PTHR30086:SF14">
    <property type="entry name" value="HOMOSERINE_HOMOSERINE LACTONE EFFLUX PROTEIN"/>
    <property type="match status" value="1"/>
</dbReference>
<feature type="transmembrane region" description="Helical" evidence="7">
    <location>
        <begin position="38"/>
        <end position="61"/>
    </location>
</feature>
<dbReference type="GO" id="GO:0005886">
    <property type="term" value="C:plasma membrane"/>
    <property type="evidence" value="ECO:0007669"/>
    <property type="project" value="UniProtKB-SubCell"/>
</dbReference>
<accession>A0A222FNV2</accession>
<sequence>MISLEFLLTSLVVVLTPGTGVLYTVATGLFIGRKASLFAALGCTLGIIPALLASVLGLAAVFHTSAIAFQIIKYFGAAYLLYLAYQMWHSSSPLSVSDQQSDSKYSDIMIRGFLLNILNPKLSIFFLAFLPQFIPQPIPGAAEGALGSMFTLGVVFMAMTCSVFIVYGFLSGSFSAFIIKSEKASVAIQKLFATSFAALGIRLAFSERV</sequence>
<dbReference type="Proteomes" id="UP000202440">
    <property type="component" value="Chromosome"/>
</dbReference>
<comment type="similarity">
    <text evidence="2">Belongs to the Rht family.</text>
</comment>
<dbReference type="PIRSF" id="PIRSF006324">
    <property type="entry name" value="LeuE"/>
    <property type="match status" value="1"/>
</dbReference>
<feature type="transmembrane region" description="Helical" evidence="7">
    <location>
        <begin position="6"/>
        <end position="31"/>
    </location>
</feature>
<evidence type="ECO:0000256" key="4">
    <source>
        <dbReference type="ARBA" id="ARBA00022692"/>
    </source>
</evidence>
<keyword evidence="5 7" id="KW-1133">Transmembrane helix</keyword>
<feature type="transmembrane region" description="Helical" evidence="7">
    <location>
        <begin position="154"/>
        <end position="179"/>
    </location>
</feature>
<name>A0A222FNV2_9GAMM</name>
<dbReference type="EMBL" id="CP022530">
    <property type="protein sequence ID" value="ASP40705.1"/>
    <property type="molecule type" value="Genomic_DNA"/>
</dbReference>
<keyword evidence="3" id="KW-1003">Cell membrane</keyword>
<evidence type="ECO:0000256" key="7">
    <source>
        <dbReference type="SAM" id="Phobius"/>
    </source>
</evidence>
<keyword evidence="9" id="KW-1185">Reference proteome</keyword>
<protein>
    <submittedName>
        <fullName evidence="8">Lysine transporter LysE</fullName>
    </submittedName>
</protein>
<gene>
    <name evidence="8" type="ORF">CHH28_19420</name>
</gene>
<evidence type="ECO:0000313" key="8">
    <source>
        <dbReference type="EMBL" id="ASP40705.1"/>
    </source>
</evidence>
<evidence type="ECO:0000256" key="5">
    <source>
        <dbReference type="ARBA" id="ARBA00022989"/>
    </source>
</evidence>
<feature type="transmembrane region" description="Helical" evidence="7">
    <location>
        <begin position="113"/>
        <end position="134"/>
    </location>
</feature>
<dbReference type="PANTHER" id="PTHR30086">
    <property type="entry name" value="ARGININE EXPORTER PROTEIN ARGO"/>
    <property type="match status" value="1"/>
</dbReference>
<dbReference type="InterPro" id="IPR001123">
    <property type="entry name" value="LeuE-type"/>
</dbReference>
<evidence type="ECO:0000256" key="2">
    <source>
        <dbReference type="ARBA" id="ARBA00007928"/>
    </source>
</evidence>
<reference evidence="8 9" key="1">
    <citation type="submission" date="2017-07" db="EMBL/GenBank/DDBJ databases">
        <title>Annotated genome sequence of Bacterioplanes sanyensis isolated from Red Sea.</title>
        <authorList>
            <person name="Rehman Z.U."/>
        </authorList>
    </citation>
    <scope>NUCLEOTIDE SEQUENCE [LARGE SCALE GENOMIC DNA]</scope>
    <source>
        <strain evidence="8 9">NV9</strain>
    </source>
</reference>
<dbReference type="KEGG" id="bsan:CHH28_19420"/>
<evidence type="ECO:0000256" key="3">
    <source>
        <dbReference type="ARBA" id="ARBA00022475"/>
    </source>
</evidence>
<dbReference type="GO" id="GO:0042970">
    <property type="term" value="F:homoserine transmembrane transporter activity"/>
    <property type="evidence" value="ECO:0007669"/>
    <property type="project" value="TreeGrafter"/>
</dbReference>
<feature type="transmembrane region" description="Helical" evidence="7">
    <location>
        <begin position="67"/>
        <end position="85"/>
    </location>
</feature>
<comment type="subcellular location">
    <subcellularLocation>
        <location evidence="1">Cell membrane</location>
        <topology evidence="1">Multi-pass membrane protein</topology>
    </subcellularLocation>
</comment>
<dbReference type="Pfam" id="PF01810">
    <property type="entry name" value="LysE"/>
    <property type="match status" value="1"/>
</dbReference>
<keyword evidence="6 7" id="KW-0472">Membrane</keyword>
<evidence type="ECO:0000313" key="9">
    <source>
        <dbReference type="Proteomes" id="UP000202440"/>
    </source>
</evidence>
<dbReference type="AlphaFoldDB" id="A0A222FNV2"/>
<keyword evidence="4 7" id="KW-0812">Transmembrane</keyword>
<evidence type="ECO:0000256" key="1">
    <source>
        <dbReference type="ARBA" id="ARBA00004651"/>
    </source>
</evidence>
<dbReference type="RefSeq" id="WP_094061865.1">
    <property type="nucleotide sequence ID" value="NZ_CP022530.1"/>
</dbReference>
<evidence type="ECO:0000256" key="6">
    <source>
        <dbReference type="ARBA" id="ARBA00023136"/>
    </source>
</evidence>
<proteinExistence type="inferred from homology"/>